<feature type="region of interest" description="Disordered" evidence="1">
    <location>
        <begin position="1"/>
        <end position="23"/>
    </location>
</feature>
<proteinExistence type="predicted"/>
<evidence type="ECO:0000313" key="2">
    <source>
        <dbReference type="EMBL" id="MED6221406.1"/>
    </source>
</evidence>
<name>A0ABU6ZHH2_9FABA</name>
<keyword evidence="3" id="KW-1185">Reference proteome</keyword>
<dbReference type="EMBL" id="JASCZI010272274">
    <property type="protein sequence ID" value="MED6221406.1"/>
    <property type="molecule type" value="Genomic_DNA"/>
</dbReference>
<organism evidence="2 3">
    <name type="scientific">Stylosanthes scabra</name>
    <dbReference type="NCBI Taxonomy" id="79078"/>
    <lineage>
        <taxon>Eukaryota</taxon>
        <taxon>Viridiplantae</taxon>
        <taxon>Streptophyta</taxon>
        <taxon>Embryophyta</taxon>
        <taxon>Tracheophyta</taxon>
        <taxon>Spermatophyta</taxon>
        <taxon>Magnoliopsida</taxon>
        <taxon>eudicotyledons</taxon>
        <taxon>Gunneridae</taxon>
        <taxon>Pentapetalae</taxon>
        <taxon>rosids</taxon>
        <taxon>fabids</taxon>
        <taxon>Fabales</taxon>
        <taxon>Fabaceae</taxon>
        <taxon>Papilionoideae</taxon>
        <taxon>50 kb inversion clade</taxon>
        <taxon>dalbergioids sensu lato</taxon>
        <taxon>Dalbergieae</taxon>
        <taxon>Pterocarpus clade</taxon>
        <taxon>Stylosanthes</taxon>
    </lineage>
</organism>
<reference evidence="2 3" key="1">
    <citation type="journal article" date="2023" name="Plants (Basel)">
        <title>Bridging the Gap: Combining Genomics and Transcriptomics Approaches to Understand Stylosanthes scabra, an Orphan Legume from the Brazilian Caatinga.</title>
        <authorList>
            <person name="Ferreira-Neto J.R.C."/>
            <person name="da Silva M.D."/>
            <person name="Binneck E."/>
            <person name="de Melo N.F."/>
            <person name="da Silva R.H."/>
            <person name="de Melo A.L.T.M."/>
            <person name="Pandolfi V."/>
            <person name="Bustamante F.O."/>
            <person name="Brasileiro-Vidal A.C."/>
            <person name="Benko-Iseppon A.M."/>
        </authorList>
    </citation>
    <scope>NUCLEOTIDE SEQUENCE [LARGE SCALE GENOMIC DNA]</scope>
    <source>
        <tissue evidence="2">Leaves</tissue>
    </source>
</reference>
<comment type="caution">
    <text evidence="2">The sequence shown here is derived from an EMBL/GenBank/DDBJ whole genome shotgun (WGS) entry which is preliminary data.</text>
</comment>
<protein>
    <submittedName>
        <fullName evidence="2">Uncharacterized protein</fullName>
    </submittedName>
</protein>
<dbReference type="Proteomes" id="UP001341840">
    <property type="component" value="Unassembled WGS sequence"/>
</dbReference>
<gene>
    <name evidence="2" type="ORF">PIB30_054359</name>
</gene>
<evidence type="ECO:0000256" key="1">
    <source>
        <dbReference type="SAM" id="MobiDB-lite"/>
    </source>
</evidence>
<evidence type="ECO:0000313" key="3">
    <source>
        <dbReference type="Proteomes" id="UP001341840"/>
    </source>
</evidence>
<accession>A0ABU6ZHH2</accession>
<sequence length="114" mass="13150">MRPDNSYGQRGPDDDPTSEFKVGQQFDNKEAVLIVIKTYRIRRAVEYKILERQDHRRLDSKLIAQDIFKLVQADPSIDINVLQGSTKNHFGYKAEKFGLQSKGLLPRDMEIGKN</sequence>